<dbReference type="OrthoDB" id="427189at2759"/>
<dbReference type="STRING" id="1169540.A0A0G4GKH4"/>
<name>A0A0G4GKH4_VITBC</name>
<dbReference type="PANTHER" id="PTHR11571:SF252">
    <property type="entry name" value="GLUTATHIONE S-TRANSFERASE"/>
    <property type="match status" value="1"/>
</dbReference>
<dbReference type="Gene3D" id="3.40.30.10">
    <property type="entry name" value="Glutaredoxin"/>
    <property type="match status" value="1"/>
</dbReference>
<sequence length="212" mass="23523">MGIKIIYFPFKGRAEPVRLALTIAGIDFEDTRVTGEEFAKMKADGVLPFGQFPIIEVDGKPLAQSVAQLIYAGRLAGLIPSDTWEEAKVMEFQMGIEDIVTAMIPALMEKDEAKKMEMKKELADVTFPKWFGYMEKLAGDGGYAVGSKLTIADLSLYNLMSWLKDGIVGIPKDMFDHGKHTKLNKVFATVDGHEKVKAWNAAVNEPKKQTPH</sequence>
<dbReference type="SFLD" id="SFLDS00019">
    <property type="entry name" value="Glutathione_Transferase_(cytos"/>
    <property type="match status" value="1"/>
</dbReference>
<dbReference type="PROSITE" id="PS50405">
    <property type="entry name" value="GST_CTER"/>
    <property type="match status" value="1"/>
</dbReference>
<evidence type="ECO:0000313" key="4">
    <source>
        <dbReference type="Proteomes" id="UP000041254"/>
    </source>
</evidence>
<reference evidence="3 4" key="1">
    <citation type="submission" date="2014-11" db="EMBL/GenBank/DDBJ databases">
        <authorList>
            <person name="Zhu J."/>
            <person name="Qi W."/>
            <person name="Song R."/>
        </authorList>
    </citation>
    <scope>NUCLEOTIDE SEQUENCE [LARGE SCALE GENOMIC DNA]</scope>
</reference>
<gene>
    <name evidence="3" type="ORF">Vbra_18118</name>
</gene>
<dbReference type="PANTHER" id="PTHR11571">
    <property type="entry name" value="GLUTATHIONE S-TRANSFERASE"/>
    <property type="match status" value="1"/>
</dbReference>
<feature type="domain" description="GST C-terminal" evidence="2">
    <location>
        <begin position="82"/>
        <end position="210"/>
    </location>
</feature>
<protein>
    <recommendedName>
        <fullName evidence="5">Glutathione S-transferase</fullName>
    </recommendedName>
</protein>
<dbReference type="InParanoid" id="A0A0G4GKH4"/>
<dbReference type="EMBL" id="CDMY01000698">
    <property type="protein sequence ID" value="CEM30532.1"/>
    <property type="molecule type" value="Genomic_DNA"/>
</dbReference>
<dbReference type="SUPFAM" id="SSF52833">
    <property type="entry name" value="Thioredoxin-like"/>
    <property type="match status" value="1"/>
</dbReference>
<dbReference type="Pfam" id="PF14497">
    <property type="entry name" value="GST_C_3"/>
    <property type="match status" value="1"/>
</dbReference>
<evidence type="ECO:0008006" key="5">
    <source>
        <dbReference type="Google" id="ProtNLM"/>
    </source>
</evidence>
<dbReference type="SFLD" id="SFLDG01205">
    <property type="entry name" value="AMPS.1"/>
    <property type="match status" value="1"/>
</dbReference>
<dbReference type="Gene3D" id="1.20.1050.10">
    <property type="match status" value="1"/>
</dbReference>
<dbReference type="InterPro" id="IPR010987">
    <property type="entry name" value="Glutathione-S-Trfase_C-like"/>
</dbReference>
<dbReference type="VEuPathDB" id="CryptoDB:Vbra_18118"/>
<keyword evidence="4" id="KW-1185">Reference proteome</keyword>
<feature type="domain" description="GST N-terminal" evidence="1">
    <location>
        <begin position="1"/>
        <end position="80"/>
    </location>
</feature>
<dbReference type="Pfam" id="PF02798">
    <property type="entry name" value="GST_N"/>
    <property type="match status" value="1"/>
</dbReference>
<dbReference type="CDD" id="cd03192">
    <property type="entry name" value="GST_C_Sigma_like"/>
    <property type="match status" value="1"/>
</dbReference>
<dbReference type="InterPro" id="IPR040079">
    <property type="entry name" value="Glutathione_S-Trfase"/>
</dbReference>
<organism evidence="3 4">
    <name type="scientific">Vitrella brassicaformis (strain CCMP3155)</name>
    <dbReference type="NCBI Taxonomy" id="1169540"/>
    <lineage>
        <taxon>Eukaryota</taxon>
        <taxon>Sar</taxon>
        <taxon>Alveolata</taxon>
        <taxon>Colpodellida</taxon>
        <taxon>Vitrellaceae</taxon>
        <taxon>Vitrella</taxon>
    </lineage>
</organism>
<dbReference type="PhylomeDB" id="A0A0G4GKH4"/>
<dbReference type="InterPro" id="IPR036282">
    <property type="entry name" value="Glutathione-S-Trfase_C_sf"/>
</dbReference>
<dbReference type="AlphaFoldDB" id="A0A0G4GKH4"/>
<evidence type="ECO:0000259" key="1">
    <source>
        <dbReference type="PROSITE" id="PS50404"/>
    </source>
</evidence>
<dbReference type="SFLD" id="SFLDG00363">
    <property type="entry name" value="AMPS_(cytGST):_Alpha-__Mu-__Pi"/>
    <property type="match status" value="1"/>
</dbReference>
<dbReference type="InterPro" id="IPR004046">
    <property type="entry name" value="GST_C"/>
</dbReference>
<dbReference type="GO" id="GO:0006749">
    <property type="term" value="P:glutathione metabolic process"/>
    <property type="evidence" value="ECO:0007669"/>
    <property type="project" value="TreeGrafter"/>
</dbReference>
<dbReference type="GO" id="GO:0004364">
    <property type="term" value="F:glutathione transferase activity"/>
    <property type="evidence" value="ECO:0007669"/>
    <property type="project" value="TreeGrafter"/>
</dbReference>
<dbReference type="FunFam" id="1.20.1050.10:FF:000030">
    <property type="entry name" value="Glutathione S-transferase S1"/>
    <property type="match status" value="1"/>
</dbReference>
<dbReference type="CDD" id="cd03039">
    <property type="entry name" value="GST_N_Sigma_like"/>
    <property type="match status" value="1"/>
</dbReference>
<dbReference type="Proteomes" id="UP000041254">
    <property type="component" value="Unassembled WGS sequence"/>
</dbReference>
<evidence type="ECO:0000313" key="3">
    <source>
        <dbReference type="EMBL" id="CEM30532.1"/>
    </source>
</evidence>
<dbReference type="InterPro" id="IPR036249">
    <property type="entry name" value="Thioredoxin-like_sf"/>
</dbReference>
<accession>A0A0G4GKH4</accession>
<dbReference type="OMA" id="PWFKEQD"/>
<dbReference type="SUPFAM" id="SSF47616">
    <property type="entry name" value="GST C-terminal domain-like"/>
    <property type="match status" value="1"/>
</dbReference>
<evidence type="ECO:0000259" key="2">
    <source>
        <dbReference type="PROSITE" id="PS50405"/>
    </source>
</evidence>
<proteinExistence type="predicted"/>
<dbReference type="InterPro" id="IPR004045">
    <property type="entry name" value="Glutathione_S-Trfase_N"/>
</dbReference>
<dbReference type="InterPro" id="IPR050213">
    <property type="entry name" value="GST_superfamily"/>
</dbReference>
<dbReference type="PROSITE" id="PS50404">
    <property type="entry name" value="GST_NTER"/>
    <property type="match status" value="1"/>
</dbReference>